<sequence length="198" mass="22619">MDDTAGSGPVCHLLALPADLRERIYKLLVVSPHPITIHIPMKGPASNDCNIPEPELLLVNRQIRFEVLSVYYGNNTFQSFYPQPMTAWLEHLSVEKIRLLRKVRPFESGAWRRGDGKIEFDVQTQRFDMSSKLARFVAAYGRDVLEKDAVSGPVREGHKWERVHAGQAEKEGCRVGHAAVTLKVDREWEVVMKRRKSE</sequence>
<protein>
    <submittedName>
        <fullName evidence="1">Uncharacterized protein</fullName>
    </submittedName>
</protein>
<evidence type="ECO:0000313" key="1">
    <source>
        <dbReference type="EMBL" id="KAK5702593.1"/>
    </source>
</evidence>
<dbReference type="InterPro" id="IPR038883">
    <property type="entry name" value="AN11006-like"/>
</dbReference>
<comment type="caution">
    <text evidence="1">The sequence shown here is derived from an EMBL/GenBank/DDBJ whole genome shotgun (WGS) entry which is preliminary data.</text>
</comment>
<gene>
    <name evidence="1" type="ORF">LTR97_003538</name>
</gene>
<proteinExistence type="predicted"/>
<dbReference type="EMBL" id="JAVRQU010000005">
    <property type="protein sequence ID" value="KAK5702593.1"/>
    <property type="molecule type" value="Genomic_DNA"/>
</dbReference>
<name>A0AAN7W869_9PEZI</name>
<organism evidence="1 2">
    <name type="scientific">Elasticomyces elasticus</name>
    <dbReference type="NCBI Taxonomy" id="574655"/>
    <lineage>
        <taxon>Eukaryota</taxon>
        <taxon>Fungi</taxon>
        <taxon>Dikarya</taxon>
        <taxon>Ascomycota</taxon>
        <taxon>Pezizomycotina</taxon>
        <taxon>Dothideomycetes</taxon>
        <taxon>Dothideomycetidae</taxon>
        <taxon>Mycosphaerellales</taxon>
        <taxon>Teratosphaeriaceae</taxon>
        <taxon>Elasticomyces</taxon>
    </lineage>
</organism>
<dbReference type="Proteomes" id="UP001310594">
    <property type="component" value="Unassembled WGS sequence"/>
</dbReference>
<dbReference type="PANTHER" id="PTHR42085">
    <property type="entry name" value="F-BOX DOMAIN-CONTAINING PROTEIN"/>
    <property type="match status" value="1"/>
</dbReference>
<accession>A0AAN7W869</accession>
<dbReference type="AlphaFoldDB" id="A0AAN7W869"/>
<dbReference type="PANTHER" id="PTHR42085:SF1">
    <property type="entry name" value="F-BOX DOMAIN-CONTAINING PROTEIN"/>
    <property type="match status" value="1"/>
</dbReference>
<reference evidence="1" key="1">
    <citation type="submission" date="2023-08" db="EMBL/GenBank/DDBJ databases">
        <title>Black Yeasts Isolated from many extreme environments.</title>
        <authorList>
            <person name="Coleine C."/>
            <person name="Stajich J.E."/>
            <person name="Selbmann L."/>
        </authorList>
    </citation>
    <scope>NUCLEOTIDE SEQUENCE</scope>
    <source>
        <strain evidence="1">CCFEE 5810</strain>
    </source>
</reference>
<evidence type="ECO:0000313" key="2">
    <source>
        <dbReference type="Proteomes" id="UP001310594"/>
    </source>
</evidence>